<evidence type="ECO:0000313" key="2">
    <source>
        <dbReference type="Proteomes" id="UP000729402"/>
    </source>
</evidence>
<dbReference type="EMBL" id="JAAALK010000079">
    <property type="protein sequence ID" value="KAG8100651.1"/>
    <property type="molecule type" value="Genomic_DNA"/>
</dbReference>
<protein>
    <submittedName>
        <fullName evidence="1">Uncharacterized protein</fullName>
    </submittedName>
</protein>
<reference evidence="1" key="2">
    <citation type="submission" date="2021-02" db="EMBL/GenBank/DDBJ databases">
        <authorList>
            <person name="Kimball J.A."/>
            <person name="Haas M.W."/>
            <person name="Macchietto M."/>
            <person name="Kono T."/>
            <person name="Duquette J."/>
            <person name="Shao M."/>
        </authorList>
    </citation>
    <scope>NUCLEOTIDE SEQUENCE</scope>
    <source>
        <tissue evidence="1">Fresh leaf tissue</tissue>
    </source>
</reference>
<sequence>MVGGSEQAPEHERGGRLSLKHALAIGARACWPLEHARATGVEAGHGSFSWSVGGAREETRLAAQGRSGVSHVLVGCIITLIGHIGHIGSPLCYLKALLSKPTKKIEINLVSLVAQHT</sequence>
<comment type="caution">
    <text evidence="1">The sequence shown here is derived from an EMBL/GenBank/DDBJ whole genome shotgun (WGS) entry which is preliminary data.</text>
</comment>
<reference evidence="1" key="1">
    <citation type="journal article" date="2021" name="bioRxiv">
        <title>Whole Genome Assembly and Annotation of Northern Wild Rice, Zizania palustris L., Supports a Whole Genome Duplication in the Zizania Genus.</title>
        <authorList>
            <person name="Haas M."/>
            <person name="Kono T."/>
            <person name="Macchietto M."/>
            <person name="Millas R."/>
            <person name="McGilp L."/>
            <person name="Shao M."/>
            <person name="Duquette J."/>
            <person name="Hirsch C.N."/>
            <person name="Kimball J."/>
        </authorList>
    </citation>
    <scope>NUCLEOTIDE SEQUENCE</scope>
    <source>
        <tissue evidence="1">Fresh leaf tissue</tissue>
    </source>
</reference>
<dbReference type="Proteomes" id="UP000729402">
    <property type="component" value="Unassembled WGS sequence"/>
</dbReference>
<gene>
    <name evidence="1" type="ORF">GUJ93_ZPchr0013g37361</name>
</gene>
<dbReference type="AlphaFoldDB" id="A0A8J5WYY0"/>
<keyword evidence="2" id="KW-1185">Reference proteome</keyword>
<accession>A0A8J5WYY0</accession>
<organism evidence="1 2">
    <name type="scientific">Zizania palustris</name>
    <name type="common">Northern wild rice</name>
    <dbReference type="NCBI Taxonomy" id="103762"/>
    <lineage>
        <taxon>Eukaryota</taxon>
        <taxon>Viridiplantae</taxon>
        <taxon>Streptophyta</taxon>
        <taxon>Embryophyta</taxon>
        <taxon>Tracheophyta</taxon>
        <taxon>Spermatophyta</taxon>
        <taxon>Magnoliopsida</taxon>
        <taxon>Liliopsida</taxon>
        <taxon>Poales</taxon>
        <taxon>Poaceae</taxon>
        <taxon>BOP clade</taxon>
        <taxon>Oryzoideae</taxon>
        <taxon>Oryzeae</taxon>
        <taxon>Zizaniinae</taxon>
        <taxon>Zizania</taxon>
    </lineage>
</organism>
<name>A0A8J5WYY0_ZIZPA</name>
<proteinExistence type="predicted"/>
<evidence type="ECO:0000313" key="1">
    <source>
        <dbReference type="EMBL" id="KAG8100651.1"/>
    </source>
</evidence>